<dbReference type="HOGENOM" id="CLU_1444716_0_0_2"/>
<dbReference type="KEGG" id="nmr:Nmar_0728"/>
<protein>
    <submittedName>
        <fullName evidence="1">Uncharacterized protein</fullName>
    </submittedName>
</protein>
<evidence type="ECO:0000313" key="1">
    <source>
        <dbReference type="EMBL" id="ABX12624.1"/>
    </source>
</evidence>
<dbReference type="EMBL" id="CP000866">
    <property type="protein sequence ID" value="ABX12624.1"/>
    <property type="molecule type" value="Genomic_DNA"/>
</dbReference>
<dbReference type="Proteomes" id="UP000000792">
    <property type="component" value="Chromosome"/>
</dbReference>
<gene>
    <name evidence="1" type="ordered locus">Nmar_0728</name>
</gene>
<organism evidence="1 2">
    <name type="scientific">Nitrosopumilus maritimus (strain SCM1)</name>
    <dbReference type="NCBI Taxonomy" id="436308"/>
    <lineage>
        <taxon>Archaea</taxon>
        <taxon>Nitrososphaerota</taxon>
        <taxon>Nitrososphaeria</taxon>
        <taxon>Nitrosopumilales</taxon>
        <taxon>Nitrosopumilaceae</taxon>
        <taxon>Nitrosopumilus</taxon>
    </lineage>
</organism>
<accession>A9A4D5</accession>
<dbReference type="OrthoDB" id="3206at2157"/>
<keyword evidence="2" id="KW-1185">Reference proteome</keyword>
<dbReference type="AlphaFoldDB" id="A9A4D5"/>
<dbReference type="EnsemblBacteria" id="ABX12624">
    <property type="protein sequence ID" value="ABX12624"/>
    <property type="gene ID" value="Nmar_0728"/>
</dbReference>
<dbReference type="STRING" id="436308.Nmar_0728"/>
<dbReference type="GeneID" id="5773275"/>
<name>A9A4D5_NITMS</name>
<dbReference type="RefSeq" id="WP_012215111.1">
    <property type="nucleotide sequence ID" value="NC_010085.1"/>
</dbReference>
<reference evidence="1 2" key="1">
    <citation type="journal article" date="2010" name="Proc. Natl. Acad. Sci. U.S.A.">
        <title>Nitrosopumilus maritimus genome reveals unique mechanisms for nitrification and autotrophy in globally distributed marine crenarchaea.</title>
        <authorList>
            <person name="Walker C.B."/>
            <person name="de la Torre J.R."/>
            <person name="Klotz M.G."/>
            <person name="Urakawa H."/>
            <person name="Pinel N."/>
            <person name="Arp D.J."/>
            <person name="Brochier-Armanet C."/>
            <person name="Chain P.S."/>
            <person name="Chan P.P."/>
            <person name="Gollabgir A."/>
            <person name="Hemp J."/>
            <person name="Hugler M."/>
            <person name="Karr E.A."/>
            <person name="Konneke M."/>
            <person name="Shin M."/>
            <person name="Lawton T.J."/>
            <person name="Lowe T."/>
            <person name="Martens-Habbena W."/>
            <person name="Sayavedra-Soto L.A."/>
            <person name="Lang D."/>
            <person name="Sievert S.M."/>
            <person name="Rosenzweig A.C."/>
            <person name="Manning G."/>
            <person name="Stahl D.A."/>
        </authorList>
    </citation>
    <scope>NUCLEOTIDE SEQUENCE [LARGE SCALE GENOMIC DNA]</scope>
    <source>
        <strain evidence="1 2">SCM1</strain>
    </source>
</reference>
<evidence type="ECO:0000313" key="2">
    <source>
        <dbReference type="Proteomes" id="UP000000792"/>
    </source>
</evidence>
<sequence length="187" mass="22692">MVHPVITEIFSNEENVILFFERMSNQIKQKERLEEFFKWHLEVISEVINEIDKTTKIDFSEKDESENWAKEFLRNYDEKIRTMRKNSNQIFERFHELKTEFDKIIPKENQYGKESDEIMQVFLNKEELLIGKIIFAYRELWFVANQINDSNFKIGSINDYQEWLKTNYSNLKSVKIILQQIQHKILG</sequence>
<dbReference type="InParanoid" id="A9A4D5"/>
<proteinExistence type="predicted"/>